<evidence type="ECO:0000313" key="2">
    <source>
        <dbReference type="EMBL" id="RAH87574.1"/>
    </source>
</evidence>
<dbReference type="Proteomes" id="UP000249497">
    <property type="component" value="Unassembled WGS sequence"/>
</dbReference>
<gene>
    <name evidence="2" type="ORF">BO86DRAFT_6303</name>
</gene>
<proteinExistence type="predicted"/>
<dbReference type="GeneID" id="37181212"/>
<keyword evidence="1" id="KW-0472">Membrane</keyword>
<dbReference type="RefSeq" id="XP_025533468.1">
    <property type="nucleotide sequence ID" value="XM_025677519.1"/>
</dbReference>
<feature type="transmembrane region" description="Helical" evidence="1">
    <location>
        <begin position="66"/>
        <end position="86"/>
    </location>
</feature>
<keyword evidence="3" id="KW-1185">Reference proteome</keyword>
<reference evidence="2 3" key="1">
    <citation type="submission" date="2018-02" db="EMBL/GenBank/DDBJ databases">
        <title>The genomes of Aspergillus section Nigri reveals drivers in fungal speciation.</title>
        <authorList>
            <consortium name="DOE Joint Genome Institute"/>
            <person name="Vesth T.C."/>
            <person name="Nybo J."/>
            <person name="Theobald S."/>
            <person name="Brandl J."/>
            <person name="Frisvad J.C."/>
            <person name="Nielsen K.F."/>
            <person name="Lyhne E.K."/>
            <person name="Kogle M.E."/>
            <person name="Kuo A."/>
            <person name="Riley R."/>
            <person name="Clum A."/>
            <person name="Nolan M."/>
            <person name="Lipzen A."/>
            <person name="Salamov A."/>
            <person name="Henrissat B."/>
            <person name="Wiebenga A."/>
            <person name="De vries R.P."/>
            <person name="Grigoriev I.V."/>
            <person name="Mortensen U.H."/>
            <person name="Andersen M.R."/>
            <person name="Baker S.E."/>
        </authorList>
    </citation>
    <scope>NUCLEOTIDE SEQUENCE [LARGE SCALE GENOMIC DNA]</scope>
    <source>
        <strain evidence="2 3">CBS 114.51</strain>
    </source>
</reference>
<keyword evidence="1" id="KW-0812">Transmembrane</keyword>
<dbReference type="AlphaFoldDB" id="A0A8T8XI90"/>
<protein>
    <submittedName>
        <fullName evidence="2">Uncharacterized protein</fullName>
    </submittedName>
</protein>
<accession>A0A8T8XI90</accession>
<organism evidence="2 3">
    <name type="scientific">Aspergillus japonicus CBS 114.51</name>
    <dbReference type="NCBI Taxonomy" id="1448312"/>
    <lineage>
        <taxon>Eukaryota</taxon>
        <taxon>Fungi</taxon>
        <taxon>Dikarya</taxon>
        <taxon>Ascomycota</taxon>
        <taxon>Pezizomycotina</taxon>
        <taxon>Eurotiomycetes</taxon>
        <taxon>Eurotiomycetidae</taxon>
        <taxon>Eurotiales</taxon>
        <taxon>Aspergillaceae</taxon>
        <taxon>Aspergillus</taxon>
        <taxon>Aspergillus subgen. Circumdati</taxon>
    </lineage>
</organism>
<name>A0A8T8XI90_ASPJA</name>
<feature type="transmembrane region" description="Helical" evidence="1">
    <location>
        <begin position="36"/>
        <end position="60"/>
    </location>
</feature>
<evidence type="ECO:0000256" key="1">
    <source>
        <dbReference type="SAM" id="Phobius"/>
    </source>
</evidence>
<keyword evidence="1" id="KW-1133">Transmembrane helix</keyword>
<dbReference type="EMBL" id="KZ824770">
    <property type="protein sequence ID" value="RAH87574.1"/>
    <property type="molecule type" value="Genomic_DNA"/>
</dbReference>
<evidence type="ECO:0000313" key="3">
    <source>
        <dbReference type="Proteomes" id="UP000249497"/>
    </source>
</evidence>
<sequence length="107" mass="11970">MQVSTSMHFRVWGADQQSLASSLRISFQSFILGWDFFFLELSIVAVGPTLFMVAAGIAFYFHSPTFGSILSLILHLFFCLGLVVGFHGSFSSFGLRDSPAWTDYWLS</sequence>
<dbReference type="OrthoDB" id="10468221at2759"/>